<dbReference type="SUPFAM" id="SSF52833">
    <property type="entry name" value="Thioredoxin-like"/>
    <property type="match status" value="1"/>
</dbReference>
<dbReference type="STRING" id="7739.C3ZN22"/>
<name>C3ZN22_BRAFL</name>
<reference evidence="2" key="1">
    <citation type="journal article" date="2008" name="Nature">
        <title>The amphioxus genome and the evolution of the chordate karyotype.</title>
        <authorList>
            <consortium name="US DOE Joint Genome Institute (JGI-PGF)"/>
            <person name="Putnam N.H."/>
            <person name="Butts T."/>
            <person name="Ferrier D.E.K."/>
            <person name="Furlong R.F."/>
            <person name="Hellsten U."/>
            <person name="Kawashima T."/>
            <person name="Robinson-Rechavi M."/>
            <person name="Shoguchi E."/>
            <person name="Terry A."/>
            <person name="Yu J.-K."/>
            <person name="Benito-Gutierrez E.L."/>
            <person name="Dubchak I."/>
            <person name="Garcia-Fernandez J."/>
            <person name="Gibson-Brown J.J."/>
            <person name="Grigoriev I.V."/>
            <person name="Horton A.C."/>
            <person name="de Jong P.J."/>
            <person name="Jurka J."/>
            <person name="Kapitonov V.V."/>
            <person name="Kohara Y."/>
            <person name="Kuroki Y."/>
            <person name="Lindquist E."/>
            <person name="Lucas S."/>
            <person name="Osoegawa K."/>
            <person name="Pennacchio L.A."/>
            <person name="Salamov A.A."/>
            <person name="Satou Y."/>
            <person name="Sauka-Spengler T."/>
            <person name="Schmutz J."/>
            <person name="Shin-I T."/>
            <person name="Toyoda A."/>
            <person name="Bronner-Fraser M."/>
            <person name="Fujiyama A."/>
            <person name="Holland L.Z."/>
            <person name="Holland P.W.H."/>
            <person name="Satoh N."/>
            <person name="Rokhsar D.S."/>
        </authorList>
    </citation>
    <scope>NUCLEOTIDE SEQUENCE [LARGE SCALE GENOMIC DNA]</scope>
    <source>
        <strain evidence="2">S238N-H82</strain>
        <tissue evidence="2">Testes</tissue>
    </source>
</reference>
<dbReference type="InterPro" id="IPR011893">
    <property type="entry name" value="Selenoprotein_Rdx-typ"/>
</dbReference>
<gene>
    <name evidence="2" type="ORF">BRAFLDRAFT_190826</name>
</gene>
<dbReference type="Gene3D" id="3.40.30.10">
    <property type="entry name" value="Glutaredoxin"/>
    <property type="match status" value="1"/>
</dbReference>
<dbReference type="AlphaFoldDB" id="C3ZN22"/>
<protein>
    <recommendedName>
        <fullName evidence="3">Selenoprotein</fullName>
    </recommendedName>
</protein>
<dbReference type="NCBIfam" id="TIGR02174">
    <property type="entry name" value="CXXU_selWTH"/>
    <property type="match status" value="1"/>
</dbReference>
<accession>C3ZN22</accession>
<dbReference type="InParanoid" id="C3ZN22"/>
<dbReference type="InterPro" id="IPR036249">
    <property type="entry name" value="Thioredoxin-like_sf"/>
</dbReference>
<organism>
    <name type="scientific">Branchiostoma floridae</name>
    <name type="common">Florida lancelet</name>
    <name type="synonym">Amphioxus</name>
    <dbReference type="NCBI Taxonomy" id="7739"/>
    <lineage>
        <taxon>Eukaryota</taxon>
        <taxon>Metazoa</taxon>
        <taxon>Chordata</taxon>
        <taxon>Cephalochordata</taxon>
        <taxon>Leptocardii</taxon>
        <taxon>Amphioxiformes</taxon>
        <taxon>Branchiostomatidae</taxon>
        <taxon>Branchiostoma</taxon>
    </lineage>
</organism>
<keyword evidence="1" id="KW-0676">Redox-active center</keyword>
<feature type="non-terminal residue" evidence="2">
    <location>
        <position position="1"/>
    </location>
</feature>
<dbReference type="eggNOG" id="ENOG502SE7Q">
    <property type="taxonomic scope" value="Eukaryota"/>
</dbReference>
<feature type="non-terminal residue" evidence="2">
    <location>
        <position position="56"/>
    </location>
</feature>
<evidence type="ECO:0000256" key="1">
    <source>
        <dbReference type="ARBA" id="ARBA00023284"/>
    </source>
</evidence>
<evidence type="ECO:0000313" key="2">
    <source>
        <dbReference type="EMBL" id="EEN45985.1"/>
    </source>
</evidence>
<proteinExistence type="predicted"/>
<dbReference type="Pfam" id="PF10262">
    <property type="entry name" value="Rdx"/>
    <property type="match status" value="1"/>
</dbReference>
<dbReference type="EMBL" id="GG666649">
    <property type="protein sequence ID" value="EEN45985.1"/>
    <property type="molecule type" value="Genomic_DNA"/>
</dbReference>
<sequence>GYAPRYQELANQIKTAVPEAEVTGVVGRSSSFEIMVDGQLLFSKLESGGFPQENEV</sequence>
<evidence type="ECO:0008006" key="3">
    <source>
        <dbReference type="Google" id="ProtNLM"/>
    </source>
</evidence>